<evidence type="ECO:0000313" key="2">
    <source>
        <dbReference type="EMBL" id="ABD63171.1"/>
    </source>
</evidence>
<sequence>MATVLAEKKRKSESVNDFVKRFRNRSVHCRNQVENMIKRLEAEEPHPKKGALEPSAPRNPPRPRGNALRGNTTLGRIKLLEVTKPEEVNKTDDPSYCTYHRFLGHHTSKCYILKDKLQTLYDVGVLKKEKVQKKVTTNMVILSFGTDLPEVHAPTGVVPIPKAVLKITNADPHNQREKGLVSQTLPSGQVMWVHPDLLSDKQWTSKSSGKPKGKPYNVISAIPDGDKAEMTTLTDSKDEADSLATRASREFAKNYPPRVEDPTGPSLKNIPARITLYELLRLSKSIREALQVAVADSEAFATHFLPKIGEEVARGYIGYSKADKIQVDPGSTLSIIPLKLIKHLGVPQKRLSVTTTNIFGFNATETRPLRKIRLKCRLGNMKMEVTCYVIDAEPSYNMLLGRP</sequence>
<protein>
    <recommendedName>
        <fullName evidence="3">Retrotransposon gag domain-containing protein</fullName>
    </recommendedName>
</protein>
<dbReference type="EMBL" id="AC183436">
    <property type="protein sequence ID" value="ABD63171.1"/>
    <property type="molecule type" value="Genomic_DNA"/>
</dbReference>
<dbReference type="AlphaFoldDB" id="Q2AA25"/>
<dbReference type="CDD" id="cd00303">
    <property type="entry name" value="retropepsin_like"/>
    <property type="match status" value="1"/>
</dbReference>
<dbReference type="InterPro" id="IPR021109">
    <property type="entry name" value="Peptidase_aspartic_dom_sf"/>
</dbReference>
<feature type="region of interest" description="Disordered" evidence="1">
    <location>
        <begin position="38"/>
        <end position="73"/>
    </location>
</feature>
<dbReference type="PANTHER" id="PTHR33240:SF15">
    <property type="entry name" value="GAG-PRO-LIKE PROTEIN"/>
    <property type="match status" value="1"/>
</dbReference>
<proteinExistence type="predicted"/>
<evidence type="ECO:0008006" key="3">
    <source>
        <dbReference type="Google" id="ProtNLM"/>
    </source>
</evidence>
<accession>Q2AA25</accession>
<gene>
    <name evidence="2" type="ORF">20.t00023</name>
</gene>
<dbReference type="Gene3D" id="2.40.70.10">
    <property type="entry name" value="Acid Proteases"/>
    <property type="match status" value="1"/>
</dbReference>
<dbReference type="PANTHER" id="PTHR33240">
    <property type="entry name" value="OS08G0508500 PROTEIN"/>
    <property type="match status" value="1"/>
</dbReference>
<name>Q2AA25_ASPOF</name>
<feature type="compositionally biased region" description="Basic and acidic residues" evidence="1">
    <location>
        <begin position="38"/>
        <end position="51"/>
    </location>
</feature>
<reference evidence="2" key="1">
    <citation type="submission" date="2006-03" db="EMBL/GenBank/DDBJ databases">
        <title>Comparative Sequence and Genetic Analyses of Asparagus BACs Reveal No Microsynteny with Onion or Rice.</title>
        <authorList>
            <person name="Jernej J."/>
            <person name="Telgmann A."/>
            <person name="Jung C."/>
            <person name="Cheung F."/>
            <person name="Havey M.J."/>
            <person name="Town C.D."/>
        </authorList>
    </citation>
    <scope>NUCLEOTIDE SEQUENCE</scope>
</reference>
<organism evidence="2">
    <name type="scientific">Asparagus officinalis</name>
    <name type="common">Garden asparagus</name>
    <dbReference type="NCBI Taxonomy" id="4686"/>
    <lineage>
        <taxon>Eukaryota</taxon>
        <taxon>Viridiplantae</taxon>
        <taxon>Streptophyta</taxon>
        <taxon>Embryophyta</taxon>
        <taxon>Tracheophyta</taxon>
        <taxon>Spermatophyta</taxon>
        <taxon>Magnoliopsida</taxon>
        <taxon>Liliopsida</taxon>
        <taxon>Asparagales</taxon>
        <taxon>Asparagaceae</taxon>
        <taxon>Asparagoideae</taxon>
        <taxon>Asparagus</taxon>
    </lineage>
</organism>
<evidence type="ECO:0000256" key="1">
    <source>
        <dbReference type="SAM" id="MobiDB-lite"/>
    </source>
</evidence>